<name>A0A370FA94_9BURK</name>
<dbReference type="Proteomes" id="UP000255265">
    <property type="component" value="Unassembled WGS sequence"/>
</dbReference>
<dbReference type="EMBL" id="QQAV01000009">
    <property type="protein sequence ID" value="RDI21230.1"/>
    <property type="molecule type" value="Genomic_DNA"/>
</dbReference>
<gene>
    <name evidence="3" type="ORF">DFR41_10926</name>
</gene>
<dbReference type="RefSeq" id="WP_114804020.1">
    <property type="nucleotide sequence ID" value="NZ_QQAV01000009.1"/>
</dbReference>
<protein>
    <submittedName>
        <fullName evidence="3">Small Trp-rich protein</fullName>
    </submittedName>
</protein>
<accession>A0A370FA94</accession>
<dbReference type="OrthoDB" id="8689816at2"/>
<dbReference type="InterPro" id="IPR031044">
    <property type="entry name" value="Small_Trp_rich"/>
</dbReference>
<keyword evidence="4" id="KW-1185">Reference proteome</keyword>
<keyword evidence="2" id="KW-0812">Transmembrane</keyword>
<dbReference type="AlphaFoldDB" id="A0A370FA94"/>
<proteinExistence type="predicted"/>
<keyword evidence="2" id="KW-0472">Membrane</keyword>
<dbReference type="NCBIfam" id="TIGR04438">
    <property type="entry name" value="small_Trp_rich"/>
    <property type="match status" value="1"/>
</dbReference>
<evidence type="ECO:0000313" key="3">
    <source>
        <dbReference type="EMBL" id="RDI21230.1"/>
    </source>
</evidence>
<comment type="caution">
    <text evidence="3">The sequence shown here is derived from an EMBL/GenBank/DDBJ whole genome shotgun (WGS) entry which is preliminary data.</text>
</comment>
<evidence type="ECO:0000313" key="4">
    <source>
        <dbReference type="Proteomes" id="UP000255265"/>
    </source>
</evidence>
<feature type="transmembrane region" description="Helical" evidence="2">
    <location>
        <begin position="20"/>
        <end position="42"/>
    </location>
</feature>
<feature type="region of interest" description="Disordered" evidence="1">
    <location>
        <begin position="62"/>
        <end position="86"/>
    </location>
</feature>
<keyword evidence="2" id="KW-1133">Transmembrane helix</keyword>
<organism evidence="3 4">
    <name type="scientific">Pseudacidovorax intermedius</name>
    <dbReference type="NCBI Taxonomy" id="433924"/>
    <lineage>
        <taxon>Bacteria</taxon>
        <taxon>Pseudomonadati</taxon>
        <taxon>Pseudomonadota</taxon>
        <taxon>Betaproteobacteria</taxon>
        <taxon>Burkholderiales</taxon>
        <taxon>Comamonadaceae</taxon>
        <taxon>Pseudacidovorax</taxon>
    </lineage>
</organism>
<evidence type="ECO:0000256" key="1">
    <source>
        <dbReference type="SAM" id="MobiDB-lite"/>
    </source>
</evidence>
<sequence length="86" mass="9888">MWLLIVGLVAIGLKYFEVGFFAGLSWWIVLSPFPAAMVWWAFADWSGYTARRAMERDDARKQARIDRQRDALGLTTRARGAARRKP</sequence>
<evidence type="ECO:0000256" key="2">
    <source>
        <dbReference type="SAM" id="Phobius"/>
    </source>
</evidence>
<reference evidence="3 4" key="1">
    <citation type="submission" date="2018-07" db="EMBL/GenBank/DDBJ databases">
        <title>Genomic Encyclopedia of Type Strains, Phase IV (KMG-IV): sequencing the most valuable type-strain genomes for metagenomic binning, comparative biology and taxonomic classification.</title>
        <authorList>
            <person name="Goeker M."/>
        </authorList>
    </citation>
    <scope>NUCLEOTIDE SEQUENCE [LARGE SCALE GENOMIC DNA]</scope>
    <source>
        <strain evidence="3 4">DSM 21352</strain>
    </source>
</reference>